<dbReference type="RefSeq" id="WP_092388404.1">
    <property type="nucleotide sequence ID" value="NZ_LT629787.1"/>
</dbReference>
<dbReference type="EMBL" id="LT629787">
    <property type="protein sequence ID" value="SDU30411.1"/>
    <property type="molecule type" value="Genomic_DNA"/>
</dbReference>
<feature type="compositionally biased region" description="Polar residues" evidence="1">
    <location>
        <begin position="27"/>
        <end position="42"/>
    </location>
</feature>
<feature type="region of interest" description="Disordered" evidence="1">
    <location>
        <begin position="1"/>
        <end position="65"/>
    </location>
</feature>
<evidence type="ECO:0000256" key="1">
    <source>
        <dbReference type="SAM" id="MobiDB-lite"/>
    </source>
</evidence>
<dbReference type="Proteomes" id="UP000243924">
    <property type="component" value="Chromosome I"/>
</dbReference>
<gene>
    <name evidence="2" type="ORF">SAMN05216210_2994</name>
</gene>
<protein>
    <submittedName>
        <fullName evidence="2">Uncharacterized protein</fullName>
    </submittedName>
</protein>
<keyword evidence="3" id="KW-1185">Reference proteome</keyword>
<evidence type="ECO:0000313" key="3">
    <source>
        <dbReference type="Proteomes" id="UP000243924"/>
    </source>
</evidence>
<dbReference type="AlphaFoldDB" id="A0A1H2HES0"/>
<proteinExistence type="predicted"/>
<name>A0A1H2HES0_9GAMM</name>
<organism evidence="2 3">
    <name type="scientific">Halopseudomonas salegens</name>
    <dbReference type="NCBI Taxonomy" id="1434072"/>
    <lineage>
        <taxon>Bacteria</taxon>
        <taxon>Pseudomonadati</taxon>
        <taxon>Pseudomonadota</taxon>
        <taxon>Gammaproteobacteria</taxon>
        <taxon>Pseudomonadales</taxon>
        <taxon>Pseudomonadaceae</taxon>
        <taxon>Halopseudomonas</taxon>
    </lineage>
</organism>
<dbReference type="STRING" id="1434072.SAMN05216210_2994"/>
<sequence length="65" mass="7237">MKKPIDTTHSNGPIKDDEHSHKWAGTRINQPLSQINQSQQKPSDQRSDDAVKSEAMAAFRGPVKP</sequence>
<reference evidence="3" key="1">
    <citation type="submission" date="2016-10" db="EMBL/GenBank/DDBJ databases">
        <authorList>
            <person name="Varghese N."/>
            <person name="Submissions S."/>
        </authorList>
    </citation>
    <scope>NUCLEOTIDE SEQUENCE [LARGE SCALE GENOMIC DNA]</scope>
    <source>
        <strain evidence="3">CECT 8338</strain>
    </source>
</reference>
<evidence type="ECO:0000313" key="2">
    <source>
        <dbReference type="EMBL" id="SDU30411.1"/>
    </source>
</evidence>
<accession>A0A1H2HES0</accession>
<feature type="compositionally biased region" description="Basic and acidic residues" evidence="1">
    <location>
        <begin position="43"/>
        <end position="52"/>
    </location>
</feature>